<accession>W4KCN5</accession>
<gene>
    <name evidence="1" type="ORF">HETIRDRAFT_54721</name>
</gene>
<dbReference type="OrthoDB" id="128646at2759"/>
<reference evidence="1 2" key="1">
    <citation type="journal article" date="2012" name="New Phytol.">
        <title>Insight into trade-off between wood decay and parasitism from the genome of a fungal forest pathogen.</title>
        <authorList>
            <person name="Olson A."/>
            <person name="Aerts A."/>
            <person name="Asiegbu F."/>
            <person name="Belbahri L."/>
            <person name="Bouzid O."/>
            <person name="Broberg A."/>
            <person name="Canback B."/>
            <person name="Coutinho P.M."/>
            <person name="Cullen D."/>
            <person name="Dalman K."/>
            <person name="Deflorio G."/>
            <person name="van Diepen L.T."/>
            <person name="Dunand C."/>
            <person name="Duplessis S."/>
            <person name="Durling M."/>
            <person name="Gonthier P."/>
            <person name="Grimwood J."/>
            <person name="Fossdal C.G."/>
            <person name="Hansson D."/>
            <person name="Henrissat B."/>
            <person name="Hietala A."/>
            <person name="Himmelstrand K."/>
            <person name="Hoffmeister D."/>
            <person name="Hogberg N."/>
            <person name="James T.Y."/>
            <person name="Karlsson M."/>
            <person name="Kohler A."/>
            <person name="Kues U."/>
            <person name="Lee Y.H."/>
            <person name="Lin Y.C."/>
            <person name="Lind M."/>
            <person name="Lindquist E."/>
            <person name="Lombard V."/>
            <person name="Lucas S."/>
            <person name="Lunden K."/>
            <person name="Morin E."/>
            <person name="Murat C."/>
            <person name="Park J."/>
            <person name="Raffaello T."/>
            <person name="Rouze P."/>
            <person name="Salamov A."/>
            <person name="Schmutz J."/>
            <person name="Solheim H."/>
            <person name="Stahlberg J."/>
            <person name="Velez H."/>
            <person name="de Vries R.P."/>
            <person name="Wiebenga A."/>
            <person name="Woodward S."/>
            <person name="Yakovlev I."/>
            <person name="Garbelotto M."/>
            <person name="Martin F."/>
            <person name="Grigoriev I.V."/>
            <person name="Stenlid J."/>
        </authorList>
    </citation>
    <scope>NUCLEOTIDE SEQUENCE [LARGE SCALE GENOMIC DNA]</scope>
    <source>
        <strain evidence="1 2">TC 32-1</strain>
    </source>
</reference>
<keyword evidence="2" id="KW-1185">Reference proteome</keyword>
<dbReference type="EMBL" id="KI925457">
    <property type="protein sequence ID" value="ETW82811.1"/>
    <property type="molecule type" value="Genomic_DNA"/>
</dbReference>
<dbReference type="InParanoid" id="W4KCN5"/>
<dbReference type="GeneID" id="20678315"/>
<dbReference type="KEGG" id="hir:HETIRDRAFT_54721"/>
<organism evidence="1 2">
    <name type="scientific">Heterobasidion irregulare (strain TC 32-1)</name>
    <dbReference type="NCBI Taxonomy" id="747525"/>
    <lineage>
        <taxon>Eukaryota</taxon>
        <taxon>Fungi</taxon>
        <taxon>Dikarya</taxon>
        <taxon>Basidiomycota</taxon>
        <taxon>Agaricomycotina</taxon>
        <taxon>Agaricomycetes</taxon>
        <taxon>Russulales</taxon>
        <taxon>Bondarzewiaceae</taxon>
        <taxon>Heterobasidion</taxon>
        <taxon>Heterobasidion annosum species complex</taxon>
    </lineage>
</organism>
<protein>
    <submittedName>
        <fullName evidence="1">Uncharacterized protein</fullName>
    </submittedName>
</protein>
<proteinExistence type="predicted"/>
<name>W4KCN5_HETIT</name>
<dbReference type="Proteomes" id="UP000030671">
    <property type="component" value="Unassembled WGS sequence"/>
</dbReference>
<sequence length="74" mass="8525">MIVSNWIHYARAKATIDLACKGIIVNKVWVKKHCFPIYSLNHPICIHNVNDTINQAGLIYSALDVNLKIWDIHR</sequence>
<dbReference type="HOGENOM" id="CLU_000384_32_3_1"/>
<dbReference type="AlphaFoldDB" id="W4KCN5"/>
<evidence type="ECO:0000313" key="1">
    <source>
        <dbReference type="EMBL" id="ETW82811.1"/>
    </source>
</evidence>
<dbReference type="RefSeq" id="XP_009544653.1">
    <property type="nucleotide sequence ID" value="XM_009546358.1"/>
</dbReference>
<evidence type="ECO:0000313" key="2">
    <source>
        <dbReference type="Proteomes" id="UP000030671"/>
    </source>
</evidence>